<gene>
    <name evidence="1" type="ORF">ODALV1_LOCUS2689</name>
</gene>
<sequence length="154" mass="16884">MNYKKTKGLGGNLYQALAKSLRTGPNHSVYARGHVSCSVPSWIAFNKQVLVFEAYCQEPIPEAAMESYQIPKCKKNDTAQVIEPMLPENFCPDNSNKETILNECPPQEPITVIVPACKVTYTDGNAHTCAPGALKCNMGQDEQQSTIYGNACII</sequence>
<protein>
    <recommendedName>
        <fullName evidence="3">Oocyst wall protein</fullName>
    </recommendedName>
</protein>
<evidence type="ECO:0000313" key="1">
    <source>
        <dbReference type="EMBL" id="CAL8073732.1"/>
    </source>
</evidence>
<dbReference type="Proteomes" id="UP001642540">
    <property type="component" value="Unassembled WGS sequence"/>
</dbReference>
<name>A0ABP1PSH0_9HEXA</name>
<reference evidence="1 2" key="1">
    <citation type="submission" date="2024-08" db="EMBL/GenBank/DDBJ databases">
        <authorList>
            <person name="Cucini C."/>
            <person name="Frati F."/>
        </authorList>
    </citation>
    <scope>NUCLEOTIDE SEQUENCE [LARGE SCALE GENOMIC DNA]</scope>
</reference>
<organism evidence="1 2">
    <name type="scientific">Orchesella dallaii</name>
    <dbReference type="NCBI Taxonomy" id="48710"/>
    <lineage>
        <taxon>Eukaryota</taxon>
        <taxon>Metazoa</taxon>
        <taxon>Ecdysozoa</taxon>
        <taxon>Arthropoda</taxon>
        <taxon>Hexapoda</taxon>
        <taxon>Collembola</taxon>
        <taxon>Entomobryomorpha</taxon>
        <taxon>Entomobryoidea</taxon>
        <taxon>Orchesellidae</taxon>
        <taxon>Orchesellinae</taxon>
        <taxon>Orchesella</taxon>
    </lineage>
</organism>
<evidence type="ECO:0008006" key="3">
    <source>
        <dbReference type="Google" id="ProtNLM"/>
    </source>
</evidence>
<keyword evidence="2" id="KW-1185">Reference proteome</keyword>
<accession>A0ABP1PSH0</accession>
<dbReference type="EMBL" id="CAXLJM020000007">
    <property type="protein sequence ID" value="CAL8073732.1"/>
    <property type="molecule type" value="Genomic_DNA"/>
</dbReference>
<evidence type="ECO:0000313" key="2">
    <source>
        <dbReference type="Proteomes" id="UP001642540"/>
    </source>
</evidence>
<proteinExistence type="predicted"/>
<comment type="caution">
    <text evidence="1">The sequence shown here is derived from an EMBL/GenBank/DDBJ whole genome shotgun (WGS) entry which is preliminary data.</text>
</comment>